<dbReference type="RefSeq" id="WP_101683353.1">
    <property type="nucleotide sequence ID" value="NZ_PJRP01000010.1"/>
</dbReference>
<gene>
    <name evidence="1" type="ORF">CYJ10_20830</name>
</gene>
<sequence>MDQINADVTPSLHPSVIEAVDGYEQHMAFVVEARNTFDETYKTLAAIHDARRAVADDPTMTDTAKLLAMGDFAEKQSEKLFRKFDGAVARLTLAVRDHESKLTAPVQQAAAAPVAAEIRAHVKAMKQGERASFMNDALKAGDTQTITAVLGAPSYLSGLTEVEKQVHTRAYHSKANPDLSARLAIMTKAKELLEQRGPLVHGELERAIGGSWAKVSAARQAANKSKAAFALPQQ</sequence>
<comment type="caution">
    <text evidence="1">The sequence shown here is derived from an EMBL/GenBank/DDBJ whole genome shotgun (WGS) entry which is preliminary data.</text>
</comment>
<dbReference type="AlphaFoldDB" id="A0A2N5C953"/>
<protein>
    <submittedName>
        <fullName evidence="1">Uncharacterized protein</fullName>
    </submittedName>
</protein>
<proteinExistence type="predicted"/>
<evidence type="ECO:0000313" key="1">
    <source>
        <dbReference type="EMBL" id="PLP98742.1"/>
    </source>
</evidence>
<dbReference type="Proteomes" id="UP000234341">
    <property type="component" value="Unassembled WGS sequence"/>
</dbReference>
<reference evidence="1 2" key="1">
    <citation type="submission" date="2017-12" db="EMBL/GenBank/DDBJ databases">
        <title>Genome sequence of the active heterotrophic nitrifier-denitrifier, Cupriavidus pauculus UM1.</title>
        <authorList>
            <person name="Putonti C."/>
            <person name="Castignetti D."/>
        </authorList>
    </citation>
    <scope>NUCLEOTIDE SEQUENCE [LARGE SCALE GENOMIC DNA]</scope>
    <source>
        <strain evidence="1 2">UM1</strain>
    </source>
</reference>
<evidence type="ECO:0000313" key="2">
    <source>
        <dbReference type="Proteomes" id="UP000234341"/>
    </source>
</evidence>
<name>A0A2N5C953_9BURK</name>
<dbReference type="OrthoDB" id="9152855at2"/>
<dbReference type="EMBL" id="PJRP01000010">
    <property type="protein sequence ID" value="PLP98742.1"/>
    <property type="molecule type" value="Genomic_DNA"/>
</dbReference>
<accession>A0A2N5C953</accession>
<organism evidence="1 2">
    <name type="scientific">Cupriavidus pauculus</name>
    <dbReference type="NCBI Taxonomy" id="82633"/>
    <lineage>
        <taxon>Bacteria</taxon>
        <taxon>Pseudomonadati</taxon>
        <taxon>Pseudomonadota</taxon>
        <taxon>Betaproteobacteria</taxon>
        <taxon>Burkholderiales</taxon>
        <taxon>Burkholderiaceae</taxon>
        <taxon>Cupriavidus</taxon>
    </lineage>
</organism>